<evidence type="ECO:0000313" key="5">
    <source>
        <dbReference type="Proteomes" id="UP000243217"/>
    </source>
</evidence>
<keyword evidence="3" id="KW-0677">Repeat</keyword>
<proteinExistence type="predicted"/>
<gene>
    <name evidence="4" type="ORF">THRCLA_04608</name>
</gene>
<keyword evidence="1" id="KW-0343">GTPase activation</keyword>
<evidence type="ECO:0008006" key="6">
    <source>
        <dbReference type="Google" id="ProtNLM"/>
    </source>
</evidence>
<dbReference type="Pfam" id="PF13516">
    <property type="entry name" value="LRR_6"/>
    <property type="match status" value="2"/>
</dbReference>
<evidence type="ECO:0000256" key="2">
    <source>
        <dbReference type="ARBA" id="ARBA00022614"/>
    </source>
</evidence>
<organism evidence="4 5">
    <name type="scientific">Thraustotheca clavata</name>
    <dbReference type="NCBI Taxonomy" id="74557"/>
    <lineage>
        <taxon>Eukaryota</taxon>
        <taxon>Sar</taxon>
        <taxon>Stramenopiles</taxon>
        <taxon>Oomycota</taxon>
        <taxon>Saprolegniomycetes</taxon>
        <taxon>Saprolegniales</taxon>
        <taxon>Achlyaceae</taxon>
        <taxon>Thraustotheca</taxon>
    </lineage>
</organism>
<evidence type="ECO:0000256" key="1">
    <source>
        <dbReference type="ARBA" id="ARBA00022468"/>
    </source>
</evidence>
<dbReference type="GO" id="GO:0048471">
    <property type="term" value="C:perinuclear region of cytoplasm"/>
    <property type="evidence" value="ECO:0007669"/>
    <property type="project" value="TreeGrafter"/>
</dbReference>
<dbReference type="SUPFAM" id="SSF52047">
    <property type="entry name" value="RNI-like"/>
    <property type="match status" value="1"/>
</dbReference>
<dbReference type="GO" id="GO:0005829">
    <property type="term" value="C:cytosol"/>
    <property type="evidence" value="ECO:0007669"/>
    <property type="project" value="TreeGrafter"/>
</dbReference>
<reference evidence="4 5" key="1">
    <citation type="journal article" date="2014" name="Genome Biol. Evol.">
        <title>The secreted proteins of Achlya hypogyna and Thraustotheca clavata identify the ancestral oomycete secretome and reveal gene acquisitions by horizontal gene transfer.</title>
        <authorList>
            <person name="Misner I."/>
            <person name="Blouin N."/>
            <person name="Leonard G."/>
            <person name="Richards T.A."/>
            <person name="Lane C.E."/>
        </authorList>
    </citation>
    <scope>NUCLEOTIDE SEQUENCE [LARGE SCALE GENOMIC DNA]</scope>
    <source>
        <strain evidence="4 5">ATCC 34112</strain>
    </source>
</reference>
<dbReference type="PANTHER" id="PTHR24113:SF12">
    <property type="entry name" value="RAN GTPASE-ACTIVATING PROTEIN 1"/>
    <property type="match status" value="1"/>
</dbReference>
<dbReference type="InterPro" id="IPR027038">
    <property type="entry name" value="RanGap"/>
</dbReference>
<keyword evidence="5" id="KW-1185">Reference proteome</keyword>
<dbReference type="PROSITE" id="PS51450">
    <property type="entry name" value="LRR"/>
    <property type="match status" value="1"/>
</dbReference>
<dbReference type="AlphaFoldDB" id="A0A1V9ZYK6"/>
<dbReference type="STRING" id="74557.A0A1V9ZYK6"/>
<dbReference type="InterPro" id="IPR032675">
    <property type="entry name" value="LRR_dom_sf"/>
</dbReference>
<dbReference type="GO" id="GO:0006913">
    <property type="term" value="P:nucleocytoplasmic transport"/>
    <property type="evidence" value="ECO:0007669"/>
    <property type="project" value="TreeGrafter"/>
</dbReference>
<keyword evidence="2" id="KW-0433">Leucine-rich repeat</keyword>
<dbReference type="GO" id="GO:0031267">
    <property type="term" value="F:small GTPase binding"/>
    <property type="evidence" value="ECO:0007669"/>
    <property type="project" value="TreeGrafter"/>
</dbReference>
<comment type="caution">
    <text evidence="4">The sequence shown here is derived from an EMBL/GenBank/DDBJ whole genome shotgun (WGS) entry which is preliminary data.</text>
</comment>
<dbReference type="Gene3D" id="3.80.10.10">
    <property type="entry name" value="Ribonuclease Inhibitor"/>
    <property type="match status" value="1"/>
</dbReference>
<dbReference type="InterPro" id="IPR001611">
    <property type="entry name" value="Leu-rich_rpt"/>
</dbReference>
<dbReference type="EMBL" id="JNBS01001007">
    <property type="protein sequence ID" value="OQS03077.1"/>
    <property type="molecule type" value="Genomic_DNA"/>
</dbReference>
<dbReference type="Proteomes" id="UP000243217">
    <property type="component" value="Unassembled WGS sequence"/>
</dbReference>
<sequence>MKRNQIVPGAVKRSTMNEKLIPELLQQIALFLPTACDMFVYLEAIPSSYRTEALQSLLNLYFAVYHGRLYFPKTDPTYPRRVHLWPNLVLPSKLNQPDIAHWVEKIMVLYPVVEVHHVVVPLPYPLLPNTKLSFDYPIYPKELELVLTHWRERAISILLLISDNGRVMDGTIDGIVLALQELPALRRLELSWFGESISQKFPQVLDAIKLSSITKVDFSDCHVDWDESNVHTFVDWIKTKPIKSIVFPKTTIHRQSLPLLGQALLASRSLRSLYIANQAVVTELMKEKHRFPFQLTSLMLKPCAFTAIPNLVYALQNTPLSTLKLYFEHTAVWNEEQVNQLTVETIPKLVRLRHLRIDRLPITPLSSSAFSLMLPRLVDLCLKENSLYDIGVLVLVSALPHCKKLQSLRLSKQSCTNVSAFALEKMIPKCPSLRELDLSGNRISSAGATALSGVVTSLEDLILSENDIGSDGAVALVRAMGTSAKTALSTWLLLDLNPLEKAGVMEVINAVTSSPYRYGHIDLRCTVDDPQEIVDCERAIEALPCREWCWWDA</sequence>
<accession>A0A1V9ZYK6</accession>
<evidence type="ECO:0000256" key="3">
    <source>
        <dbReference type="ARBA" id="ARBA00022737"/>
    </source>
</evidence>
<name>A0A1V9ZYK6_9STRA</name>
<evidence type="ECO:0000313" key="4">
    <source>
        <dbReference type="EMBL" id="OQS03077.1"/>
    </source>
</evidence>
<dbReference type="GO" id="GO:0005634">
    <property type="term" value="C:nucleus"/>
    <property type="evidence" value="ECO:0007669"/>
    <property type="project" value="TreeGrafter"/>
</dbReference>
<dbReference type="SMART" id="SM00368">
    <property type="entry name" value="LRR_RI"/>
    <property type="match status" value="3"/>
</dbReference>
<dbReference type="GO" id="GO:0005096">
    <property type="term" value="F:GTPase activator activity"/>
    <property type="evidence" value="ECO:0007669"/>
    <property type="project" value="UniProtKB-KW"/>
</dbReference>
<dbReference type="PANTHER" id="PTHR24113">
    <property type="entry name" value="RAN GTPASE-ACTIVATING PROTEIN 1"/>
    <property type="match status" value="1"/>
</dbReference>
<dbReference type="OrthoDB" id="120976at2759"/>
<protein>
    <recommendedName>
        <fullName evidence="6">RNI-like protein</fullName>
    </recommendedName>
</protein>